<organism evidence="1 2">
    <name type="scientific">Corynebacterium efficiens (strain DSM 44549 / YS-314 / AJ 12310 / JCM 11189 / NBRC 100395)</name>
    <dbReference type="NCBI Taxonomy" id="196164"/>
    <lineage>
        <taxon>Bacteria</taxon>
        <taxon>Bacillati</taxon>
        <taxon>Actinomycetota</taxon>
        <taxon>Actinomycetes</taxon>
        <taxon>Mycobacteriales</taxon>
        <taxon>Corynebacteriaceae</taxon>
        <taxon>Corynebacterium</taxon>
    </lineage>
</organism>
<evidence type="ECO:0000313" key="2">
    <source>
        <dbReference type="Proteomes" id="UP000001409"/>
    </source>
</evidence>
<dbReference type="HOGENOM" id="CLU_2860085_0_0_11"/>
<keyword evidence="2" id="KW-1185">Reference proteome</keyword>
<sequence>MPLVTKTTFPLSSFHAHFPTLHTPIGRIASDQPSTPVISGNSLKKLAADWDIIIGLYSLLKPWI</sequence>
<dbReference type="RefSeq" id="WP_006768318.1">
    <property type="nucleotide sequence ID" value="NC_004369.1"/>
</dbReference>
<dbReference type="KEGG" id="cef:CE2314"/>
<evidence type="ECO:0000313" key="1">
    <source>
        <dbReference type="EMBL" id="BAC19124.1"/>
    </source>
</evidence>
<protein>
    <submittedName>
        <fullName evidence="1">Uncharacterized protein</fullName>
    </submittedName>
</protein>
<dbReference type="AlphaFoldDB" id="Q8FN34"/>
<name>Q8FN34_COREF</name>
<proteinExistence type="predicted"/>
<dbReference type="Proteomes" id="UP000001409">
    <property type="component" value="Chromosome"/>
</dbReference>
<accession>C8NQS7</accession>
<reference evidence="1 2" key="1">
    <citation type="journal article" date="2003" name="Genome Res.">
        <title>Comparative complete genome sequence analysis of the amino acid replacements responsible for the thermostability of Corynebacterium efficiens.</title>
        <authorList>
            <person name="Nishio Y."/>
            <person name="Nakamura Y."/>
            <person name="Kawarabayasi Y."/>
            <person name="Usuda Y."/>
            <person name="Kimura E."/>
            <person name="Sugimoto S."/>
            <person name="Matsui K."/>
            <person name="Yamagishi A."/>
            <person name="Kikuchi H."/>
            <person name="Ikeo K."/>
            <person name="Gojobori T."/>
        </authorList>
    </citation>
    <scope>NUCLEOTIDE SEQUENCE [LARGE SCALE GENOMIC DNA]</scope>
    <source>
        <strain evidence="2">DSM 44549 / YS-314 / AJ 12310 / JCM 11189 / NBRC 100395</strain>
    </source>
</reference>
<dbReference type="STRING" id="196164.gene:10742747"/>
<accession>Q8FN34</accession>
<dbReference type="EMBL" id="BA000035">
    <property type="protein sequence ID" value="BAC19124.1"/>
    <property type="molecule type" value="Genomic_DNA"/>
</dbReference>